<reference evidence="1" key="1">
    <citation type="submission" date="2023-11" db="EMBL/GenBank/DDBJ databases">
        <title>Genome assemblies of two species of porcelain crab, Petrolisthes cinctipes and Petrolisthes manimaculis (Anomura: Porcellanidae).</title>
        <authorList>
            <person name="Angst P."/>
        </authorList>
    </citation>
    <scope>NUCLEOTIDE SEQUENCE</scope>
    <source>
        <strain evidence="1">PB745_02</strain>
        <tissue evidence="1">Gill</tissue>
    </source>
</reference>
<keyword evidence="2" id="KW-1185">Reference proteome</keyword>
<dbReference type="Proteomes" id="UP001292094">
    <property type="component" value="Unassembled WGS sequence"/>
</dbReference>
<organism evidence="1 2">
    <name type="scientific">Petrolisthes manimaculis</name>
    <dbReference type="NCBI Taxonomy" id="1843537"/>
    <lineage>
        <taxon>Eukaryota</taxon>
        <taxon>Metazoa</taxon>
        <taxon>Ecdysozoa</taxon>
        <taxon>Arthropoda</taxon>
        <taxon>Crustacea</taxon>
        <taxon>Multicrustacea</taxon>
        <taxon>Malacostraca</taxon>
        <taxon>Eumalacostraca</taxon>
        <taxon>Eucarida</taxon>
        <taxon>Decapoda</taxon>
        <taxon>Pleocyemata</taxon>
        <taxon>Anomura</taxon>
        <taxon>Galatheoidea</taxon>
        <taxon>Porcellanidae</taxon>
        <taxon>Petrolisthes</taxon>
    </lineage>
</organism>
<gene>
    <name evidence="1" type="ORF">Pmani_031408</name>
</gene>
<proteinExistence type="predicted"/>
<comment type="caution">
    <text evidence="1">The sequence shown here is derived from an EMBL/GenBank/DDBJ whole genome shotgun (WGS) entry which is preliminary data.</text>
</comment>
<evidence type="ECO:0000313" key="2">
    <source>
        <dbReference type="Proteomes" id="UP001292094"/>
    </source>
</evidence>
<name>A0AAE1NVE3_9EUCA</name>
<protein>
    <submittedName>
        <fullName evidence="1">Uncharacterized protein</fullName>
    </submittedName>
</protein>
<accession>A0AAE1NVE3</accession>
<dbReference type="AlphaFoldDB" id="A0AAE1NVE3"/>
<sequence>MANKVEEENTEMSLGSRSVAYRLMTSSQCRTHQGRDSQVGPVGYPKTHDSLVSISSPAMIHGRPQCLGNWQKMAVTVRMTDSHSYSTSLRLSH</sequence>
<evidence type="ECO:0000313" key="1">
    <source>
        <dbReference type="EMBL" id="KAK4296067.1"/>
    </source>
</evidence>
<dbReference type="EMBL" id="JAWZYT010003935">
    <property type="protein sequence ID" value="KAK4296067.1"/>
    <property type="molecule type" value="Genomic_DNA"/>
</dbReference>